<keyword evidence="3" id="KW-1185">Reference proteome</keyword>
<name>A0ABP1QI67_9HEXA</name>
<organism evidence="2 3">
    <name type="scientific">Orchesella dallaii</name>
    <dbReference type="NCBI Taxonomy" id="48710"/>
    <lineage>
        <taxon>Eukaryota</taxon>
        <taxon>Metazoa</taxon>
        <taxon>Ecdysozoa</taxon>
        <taxon>Arthropoda</taxon>
        <taxon>Hexapoda</taxon>
        <taxon>Collembola</taxon>
        <taxon>Entomobryomorpha</taxon>
        <taxon>Entomobryoidea</taxon>
        <taxon>Orchesellidae</taxon>
        <taxon>Orchesellinae</taxon>
        <taxon>Orchesella</taxon>
    </lineage>
</organism>
<dbReference type="InterPro" id="IPR032675">
    <property type="entry name" value="LRR_dom_sf"/>
</dbReference>
<evidence type="ECO:0000313" key="2">
    <source>
        <dbReference type="EMBL" id="CAL8100633.1"/>
    </source>
</evidence>
<dbReference type="Gene3D" id="3.80.10.10">
    <property type="entry name" value="Ribonuclease Inhibitor"/>
    <property type="match status" value="1"/>
</dbReference>
<evidence type="ECO:0000313" key="3">
    <source>
        <dbReference type="Proteomes" id="UP001642540"/>
    </source>
</evidence>
<dbReference type="Proteomes" id="UP001642540">
    <property type="component" value="Unassembled WGS sequence"/>
</dbReference>
<comment type="caution">
    <text evidence="2">The sequence shown here is derived from an EMBL/GenBank/DDBJ whole genome shotgun (WGS) entry which is preliminary data.</text>
</comment>
<sequence length="582" mass="66980">MEDQQSGAILSERLPYLVVEALLGQLDIFALKALRSVSYCTKGWIEQPEFLQKFAIIINSENRLLELLSSDCQVAWSNFKFAKQFKCVCDNDIKKFLTKYRHDIRFLEFNWPQEKMKHELRVLSACSSLESLKSNQIYFGMVTISPEIIMQNLLDNWKKMKHFHVQRFRGGMESPLTEMEFFERILVNCTELKTLTVPHFSYDYQPVQGFDYTESYMKHVIFPLLKYIKRRSLQSITIPYYGLTGEIFLQLAKACREAGTVLFNVRSTFLRNLCADQLDTLDIIGSLDGCTDTIISAPLSNVEDICFVNPSFNIENYNYSMPLLPKLKNVEIDFKFSRKNQKSMELFVHRLGKLKRPTVKSLRITYQAGPTVLFPINTSPLDLADSFVNLRVLHIKDWEGNDEQFVSLWGKALNIVELCLCNCKNLTDLGILGDNPLKAAILQLQYLRRLRIINYFYVDQIDVNITELSFIHAFRHMRLKSFHFFDGNLLVTGRSIPLTAVEALWNGTLGSTVEDFILQETDLENCDVLVKQQLNLHGNRAGMGSRDNKKRKHNEHSFRSSFLGIGNSSGQSQPNNPSCSIV</sequence>
<evidence type="ECO:0008006" key="4">
    <source>
        <dbReference type="Google" id="ProtNLM"/>
    </source>
</evidence>
<dbReference type="EMBL" id="CAXLJM020000033">
    <property type="protein sequence ID" value="CAL8100633.1"/>
    <property type="molecule type" value="Genomic_DNA"/>
</dbReference>
<feature type="compositionally biased region" description="Low complexity" evidence="1">
    <location>
        <begin position="566"/>
        <end position="582"/>
    </location>
</feature>
<protein>
    <recommendedName>
        <fullName evidence="4">F-box domain-containing protein</fullName>
    </recommendedName>
</protein>
<proteinExistence type="predicted"/>
<feature type="region of interest" description="Disordered" evidence="1">
    <location>
        <begin position="562"/>
        <end position="582"/>
    </location>
</feature>
<gene>
    <name evidence="2" type="ORF">ODALV1_LOCUS10588</name>
</gene>
<evidence type="ECO:0000256" key="1">
    <source>
        <dbReference type="SAM" id="MobiDB-lite"/>
    </source>
</evidence>
<reference evidence="2 3" key="1">
    <citation type="submission" date="2024-08" db="EMBL/GenBank/DDBJ databases">
        <authorList>
            <person name="Cucini C."/>
            <person name="Frati F."/>
        </authorList>
    </citation>
    <scope>NUCLEOTIDE SEQUENCE [LARGE SCALE GENOMIC DNA]</scope>
</reference>
<accession>A0ABP1QI67</accession>